<evidence type="ECO:0000313" key="4">
    <source>
        <dbReference type="Proteomes" id="UP000823388"/>
    </source>
</evidence>
<dbReference type="AlphaFoldDB" id="A0A8T0QJQ4"/>
<dbReference type="PANTHER" id="PTHR33165:SF82">
    <property type="entry name" value="OS11G0231400 PROTEIN"/>
    <property type="match status" value="1"/>
</dbReference>
<evidence type="ECO:0000259" key="2">
    <source>
        <dbReference type="Pfam" id="PF03478"/>
    </source>
</evidence>
<evidence type="ECO:0000256" key="1">
    <source>
        <dbReference type="SAM" id="Phobius"/>
    </source>
</evidence>
<dbReference type="OrthoDB" id="659294at2759"/>
<protein>
    <recommendedName>
        <fullName evidence="2">KIB1-4 beta-propeller domain-containing protein</fullName>
    </recommendedName>
</protein>
<dbReference type="Pfam" id="PF03478">
    <property type="entry name" value="Beta-prop_KIB1-4"/>
    <property type="match status" value="1"/>
</dbReference>
<keyword evidence="1" id="KW-0472">Membrane</keyword>
<dbReference type="InterPro" id="IPR005174">
    <property type="entry name" value="KIB1-4_b-propeller"/>
</dbReference>
<dbReference type="PANTHER" id="PTHR33165">
    <property type="entry name" value="F-BOX DOMAIN CONTAINING PROTEIN-LIKE-RELATED"/>
    <property type="match status" value="1"/>
</dbReference>
<evidence type="ECO:0000313" key="3">
    <source>
        <dbReference type="EMBL" id="KAG2571006.1"/>
    </source>
</evidence>
<keyword evidence="1" id="KW-1133">Transmembrane helix</keyword>
<feature type="transmembrane region" description="Helical" evidence="1">
    <location>
        <begin position="439"/>
        <end position="458"/>
    </location>
</feature>
<comment type="caution">
    <text evidence="3">The sequence shown here is derived from an EMBL/GenBank/DDBJ whole genome shotgun (WGS) entry which is preliminary data.</text>
</comment>
<organism evidence="3 4">
    <name type="scientific">Panicum virgatum</name>
    <name type="common">Blackwell switchgrass</name>
    <dbReference type="NCBI Taxonomy" id="38727"/>
    <lineage>
        <taxon>Eukaryota</taxon>
        <taxon>Viridiplantae</taxon>
        <taxon>Streptophyta</taxon>
        <taxon>Embryophyta</taxon>
        <taxon>Tracheophyta</taxon>
        <taxon>Spermatophyta</taxon>
        <taxon>Magnoliopsida</taxon>
        <taxon>Liliopsida</taxon>
        <taxon>Poales</taxon>
        <taxon>Poaceae</taxon>
        <taxon>PACMAD clade</taxon>
        <taxon>Panicoideae</taxon>
        <taxon>Panicodae</taxon>
        <taxon>Paniceae</taxon>
        <taxon>Panicinae</taxon>
        <taxon>Panicum</taxon>
        <taxon>Panicum sect. Hiantes</taxon>
    </lineage>
</organism>
<accession>A0A8T0QJQ4</accession>
<feature type="domain" description="KIB1-4 beta-propeller" evidence="2">
    <location>
        <begin position="110"/>
        <end position="368"/>
    </location>
</feature>
<gene>
    <name evidence="3" type="ORF">PVAP13_7KG025006</name>
</gene>
<dbReference type="Proteomes" id="UP000823388">
    <property type="component" value="Chromosome 7K"/>
</dbReference>
<sequence>MSLWCSRDHPAPLVACSSRRRRRKVNAGDLSSWASLHEDLVSLIGWRVLAGDFRDYIRFRAVCPHWRSSTTCPRGRGILDPRFYPRGWMLLPEGRSLYPGHGKLHGYVRFFNLSTGAFVRVRLPLFKDHCVLYSVDGILLLQRDHDTAIRLLHPFTSDTAEFPPLETLLPQVRCRSEGSRWYSLRSIRGASISVGADGLVRVMMRPNDVWNICFATSGDQQWRVTTTWECSKLSSTLPFQGKLYVLLRPNSVRGEHEVIQIDPPQQEGMDIGSLSEPSPKLIAKFKWPTSDESYSLYYYRLVECNSEILVIGTKWDAVYYSVYRLADLMLGRIVHVTSIDGSALFIGRRSLCVSYKVFPTIVPDTIVMRETKIYLSQYHLSNGTLSQATDGVIAEEKDIPGPYSIMCHIITCCPPSYWNKGKILCKGLPTWKVKKKIRYGVSLTYSAMILLYFIYAYLGFTAGDAIFH</sequence>
<proteinExistence type="predicted"/>
<dbReference type="EMBL" id="CM029049">
    <property type="protein sequence ID" value="KAG2571007.1"/>
    <property type="molecule type" value="Genomic_DNA"/>
</dbReference>
<keyword evidence="1" id="KW-0812">Transmembrane</keyword>
<reference evidence="3" key="1">
    <citation type="submission" date="2020-05" db="EMBL/GenBank/DDBJ databases">
        <title>WGS assembly of Panicum virgatum.</title>
        <authorList>
            <person name="Lovell J.T."/>
            <person name="Jenkins J."/>
            <person name="Shu S."/>
            <person name="Juenger T.E."/>
            <person name="Schmutz J."/>
        </authorList>
    </citation>
    <scope>NUCLEOTIDE SEQUENCE</scope>
    <source>
        <strain evidence="3">AP13</strain>
    </source>
</reference>
<keyword evidence="4" id="KW-1185">Reference proteome</keyword>
<name>A0A8T0QJQ4_PANVG</name>
<dbReference type="EMBL" id="CM029049">
    <property type="protein sequence ID" value="KAG2571006.1"/>
    <property type="molecule type" value="Genomic_DNA"/>
</dbReference>